<gene>
    <name evidence="1" type="ORF">TPHV1_160057</name>
</gene>
<keyword evidence="2" id="KW-1185">Reference proteome</keyword>
<evidence type="ECO:0000313" key="2">
    <source>
        <dbReference type="Proteomes" id="UP000042527"/>
    </source>
</evidence>
<name>A0A0B7GX73_TREPH</name>
<sequence>MHNERDGLYGLHPAREICAKSEFAWWLQLLLLCIHFWYGG</sequence>
<dbReference type="AlphaFoldDB" id="A0A0B7GX73"/>
<reference evidence="2" key="1">
    <citation type="submission" date="2015-01" db="EMBL/GenBank/DDBJ databases">
        <authorList>
            <person name="Manzoor Shahid"/>
            <person name="Zubair Saima"/>
        </authorList>
    </citation>
    <scope>NUCLEOTIDE SEQUENCE [LARGE SCALE GENOMIC DNA]</scope>
    <source>
        <strain evidence="2">V1</strain>
    </source>
</reference>
<dbReference type="EMBL" id="CDNC01000008">
    <property type="protein sequence ID" value="CEM61256.1"/>
    <property type="molecule type" value="Genomic_DNA"/>
</dbReference>
<protein>
    <submittedName>
        <fullName evidence="1">Uncharacterized protein</fullName>
    </submittedName>
</protein>
<dbReference type="Proteomes" id="UP000042527">
    <property type="component" value="Unassembled WGS sequence"/>
</dbReference>
<organism evidence="1 2">
    <name type="scientific">Treponema phagedenis</name>
    <dbReference type="NCBI Taxonomy" id="162"/>
    <lineage>
        <taxon>Bacteria</taxon>
        <taxon>Pseudomonadati</taxon>
        <taxon>Spirochaetota</taxon>
        <taxon>Spirochaetia</taxon>
        <taxon>Spirochaetales</taxon>
        <taxon>Treponemataceae</taxon>
        <taxon>Treponema</taxon>
    </lineage>
</organism>
<evidence type="ECO:0000313" key="1">
    <source>
        <dbReference type="EMBL" id="CEM61256.1"/>
    </source>
</evidence>
<proteinExistence type="predicted"/>
<accession>A0A0B7GX73</accession>